<sequence length="177" mass="19765">GQSPFFLNYGFHPAIPLARELDVPAPAAKAFVRSYNDRMDEAKHLLEAAQQRTIEYYNRGKKDTTFKPGDSVLLSTKNLRQLATGPRKLLPRWVGPYPVKRMVGQAAAELVLPSNMRIHPTFHVSLLRPYRAAPDTLVTNGSNISSGNPGTSPDGPPPVDWLNNEPLYSVERILDYR</sequence>
<evidence type="ECO:0000259" key="2">
    <source>
        <dbReference type="Pfam" id="PF24626"/>
    </source>
</evidence>
<evidence type="ECO:0000313" key="3">
    <source>
        <dbReference type="EMBL" id="GIM01300.1"/>
    </source>
</evidence>
<dbReference type="PANTHER" id="PTHR46148">
    <property type="entry name" value="CHROMO DOMAIN-CONTAINING PROTEIN"/>
    <property type="match status" value="1"/>
</dbReference>
<gene>
    <name evidence="3" type="ORF">Vretimale_6086</name>
</gene>
<feature type="domain" description="Tf2-1-like SH3-like" evidence="2">
    <location>
        <begin position="69"/>
        <end position="131"/>
    </location>
</feature>
<evidence type="ECO:0000313" key="4">
    <source>
        <dbReference type="Proteomes" id="UP000722791"/>
    </source>
</evidence>
<comment type="caution">
    <text evidence="3">The sequence shown here is derived from an EMBL/GenBank/DDBJ whole genome shotgun (WGS) entry which is preliminary data.</text>
</comment>
<organism evidence="3 4">
    <name type="scientific">Volvox reticuliferus</name>
    <dbReference type="NCBI Taxonomy" id="1737510"/>
    <lineage>
        <taxon>Eukaryota</taxon>
        <taxon>Viridiplantae</taxon>
        <taxon>Chlorophyta</taxon>
        <taxon>core chlorophytes</taxon>
        <taxon>Chlorophyceae</taxon>
        <taxon>CS clade</taxon>
        <taxon>Chlamydomonadales</taxon>
        <taxon>Volvocaceae</taxon>
        <taxon>Volvox</taxon>
    </lineage>
</organism>
<accession>A0A8J4G714</accession>
<feature type="compositionally biased region" description="Polar residues" evidence="1">
    <location>
        <begin position="138"/>
        <end position="151"/>
    </location>
</feature>
<reference evidence="3" key="1">
    <citation type="journal article" date="2021" name="Proc. Natl. Acad. Sci. U.S.A.">
        <title>Three genomes in the algal genus Volvox reveal the fate of a haploid sex-determining region after a transition to homothallism.</title>
        <authorList>
            <person name="Yamamoto K."/>
            <person name="Hamaji T."/>
            <person name="Kawai-Toyooka H."/>
            <person name="Matsuzaki R."/>
            <person name="Takahashi F."/>
            <person name="Nishimura Y."/>
            <person name="Kawachi M."/>
            <person name="Noguchi H."/>
            <person name="Minakuchi Y."/>
            <person name="Umen J.G."/>
            <person name="Toyoda A."/>
            <person name="Nozaki H."/>
        </authorList>
    </citation>
    <scope>NUCLEOTIDE SEQUENCE</scope>
    <source>
        <strain evidence="3">NIES-3785</strain>
    </source>
</reference>
<dbReference type="Proteomes" id="UP000722791">
    <property type="component" value="Unassembled WGS sequence"/>
</dbReference>
<proteinExistence type="predicted"/>
<dbReference type="EMBL" id="BNCQ01000009">
    <property type="protein sequence ID" value="GIM01300.1"/>
    <property type="molecule type" value="Genomic_DNA"/>
</dbReference>
<dbReference type="AlphaFoldDB" id="A0A8J4G714"/>
<dbReference type="PANTHER" id="PTHR46148:SF52">
    <property type="entry name" value="OS04G0603800 PROTEIN"/>
    <property type="match status" value="1"/>
</dbReference>
<feature type="non-terminal residue" evidence="3">
    <location>
        <position position="1"/>
    </location>
</feature>
<dbReference type="InterPro" id="IPR056924">
    <property type="entry name" value="SH3_Tf2-1"/>
</dbReference>
<dbReference type="Pfam" id="PF24626">
    <property type="entry name" value="SH3_Tf2-1"/>
    <property type="match status" value="1"/>
</dbReference>
<name>A0A8J4G714_9CHLO</name>
<evidence type="ECO:0000256" key="1">
    <source>
        <dbReference type="SAM" id="MobiDB-lite"/>
    </source>
</evidence>
<feature type="region of interest" description="Disordered" evidence="1">
    <location>
        <begin position="138"/>
        <end position="163"/>
    </location>
</feature>
<protein>
    <recommendedName>
        <fullName evidence="2">Tf2-1-like SH3-like domain-containing protein</fullName>
    </recommendedName>
</protein>
<feature type="non-terminal residue" evidence="3">
    <location>
        <position position="177"/>
    </location>
</feature>